<keyword evidence="1" id="KW-0472">Membrane</keyword>
<feature type="domain" description="Acyltransferase 3" evidence="2">
    <location>
        <begin position="30"/>
        <end position="367"/>
    </location>
</feature>
<dbReference type="EMBL" id="BLKZ01000001">
    <property type="protein sequence ID" value="GFG90288.1"/>
    <property type="molecule type" value="Genomic_DNA"/>
</dbReference>
<dbReference type="InterPro" id="IPR002656">
    <property type="entry name" value="Acyl_transf_3_dom"/>
</dbReference>
<comment type="caution">
    <text evidence="4">The sequence shown here is derived from an EMBL/GenBank/DDBJ whole genome shotgun (WGS) entry which is preliminary data.</text>
</comment>
<evidence type="ECO:0000256" key="1">
    <source>
        <dbReference type="SAM" id="Phobius"/>
    </source>
</evidence>
<feature type="transmembrane region" description="Helical" evidence="1">
    <location>
        <begin position="56"/>
        <end position="73"/>
    </location>
</feature>
<proteinExistence type="predicted"/>
<feature type="transmembrane region" description="Helical" evidence="1">
    <location>
        <begin position="219"/>
        <end position="240"/>
    </location>
</feature>
<keyword evidence="4" id="KW-0012">Acyltransferase</keyword>
<dbReference type="InterPro" id="IPR050879">
    <property type="entry name" value="Acyltransferase_3"/>
</dbReference>
<evidence type="ECO:0000259" key="3">
    <source>
        <dbReference type="Pfam" id="PF19040"/>
    </source>
</evidence>
<sequence length="721" mass="79163">MPNPSALSASTAAPAAGAAMGTRKSGFYRHDLDGLRGVAIALVAMFHVWFGRVSGGVDVFLALSGFFFGGKILRASFNGSLSPGTEVVRLIRRLVPALVVVLAGCALLTVLIQPETRWETYADQSLASLGYYQNWELANSASDYLRAGEAVSPLQHIWSMSVQGQFYIAFLLLIAGSAYLFRDMLGRHLRTLFVVLLSALTVASFIYAISAHQTNQSTAYYNSFARAWELLLGALVGALVPYIRWPMWLRTVIATIALGAIVSCGALIDGVNEFPGPWALVPVGAAMLMILAGANMQSRPDTRGRMTLPARLLALPPLVTLGAMAYSLYLWHWPLLIFWLSFTGHKKANFIEGTAVLLVSGVLAYLTMRHVEEPLRYRAPAAGATQRTTPQVPLRLRMRRPTMTLGSAVVLLGVTLTATSFSWREHIMVLRAAGKELNGLSAQDYPGARALTDHVRVPKLRMRPTVLEVKEDLPLSTRDGCISDFVNPALVNCTYGDPNATRTIALAGGSHAEHWLPALDLLGRLHHFRVVTYLKMGCALSTEQVPLIMGNNAPYPQCRQWVDTAMAKLVADHPDYVFTTTTRPWNIKPGDVMPATYIGIWQTFSDNNIPILGMRDTPWLVKDGQPFTPADCLAKRGSQSDECELKRSDLLSDYNQTLDFVARFPVLKPLDLSDAICRPDVCRSVEGNVLIYRDAHHITPTYMRTLAPALGRQLAAATGWW</sequence>
<evidence type="ECO:0000313" key="5">
    <source>
        <dbReference type="Proteomes" id="UP000465360"/>
    </source>
</evidence>
<feature type="transmembrane region" description="Helical" evidence="1">
    <location>
        <begin position="274"/>
        <end position="296"/>
    </location>
</feature>
<dbReference type="Proteomes" id="UP000465360">
    <property type="component" value="Unassembled WGS sequence"/>
</dbReference>
<feature type="transmembrane region" description="Helical" evidence="1">
    <location>
        <begin position="350"/>
        <end position="368"/>
    </location>
</feature>
<dbReference type="GO" id="GO:0016747">
    <property type="term" value="F:acyltransferase activity, transferring groups other than amino-acyl groups"/>
    <property type="evidence" value="ECO:0007669"/>
    <property type="project" value="InterPro"/>
</dbReference>
<feature type="domain" description="SGNH" evidence="3">
    <location>
        <begin position="491"/>
        <end position="710"/>
    </location>
</feature>
<evidence type="ECO:0000259" key="2">
    <source>
        <dbReference type="Pfam" id="PF01757"/>
    </source>
</evidence>
<dbReference type="Pfam" id="PF01757">
    <property type="entry name" value="Acyl_transf_3"/>
    <property type="match status" value="1"/>
</dbReference>
<dbReference type="InterPro" id="IPR043968">
    <property type="entry name" value="SGNH"/>
</dbReference>
<keyword evidence="4" id="KW-0808">Transferase</keyword>
<dbReference type="AlphaFoldDB" id="A0A7I9YNT3"/>
<keyword evidence="1" id="KW-1133">Transmembrane helix</keyword>
<dbReference type="PANTHER" id="PTHR23028:SF53">
    <property type="entry name" value="ACYL_TRANSF_3 DOMAIN-CONTAINING PROTEIN"/>
    <property type="match status" value="1"/>
</dbReference>
<feature type="transmembrane region" description="Helical" evidence="1">
    <location>
        <begin position="193"/>
        <end position="213"/>
    </location>
</feature>
<feature type="transmembrane region" description="Helical" evidence="1">
    <location>
        <begin position="94"/>
        <end position="112"/>
    </location>
</feature>
<feature type="transmembrane region" description="Helical" evidence="1">
    <location>
        <begin position="247"/>
        <end position="268"/>
    </location>
</feature>
<protein>
    <submittedName>
        <fullName evidence="4">Acyltransferase</fullName>
    </submittedName>
</protein>
<accession>A0A7I9YNT3</accession>
<dbReference type="GO" id="GO:0016020">
    <property type="term" value="C:membrane"/>
    <property type="evidence" value="ECO:0007669"/>
    <property type="project" value="TreeGrafter"/>
</dbReference>
<gene>
    <name evidence="4" type="ORF">MBOU_23300</name>
</gene>
<feature type="transmembrane region" description="Helical" evidence="1">
    <location>
        <begin position="164"/>
        <end position="181"/>
    </location>
</feature>
<evidence type="ECO:0000313" key="4">
    <source>
        <dbReference type="EMBL" id="GFG90288.1"/>
    </source>
</evidence>
<reference evidence="4 5" key="1">
    <citation type="journal article" date="2019" name="Emerg. Microbes Infect.">
        <title>Comprehensive subspecies identification of 175 nontuberculous mycobacteria species based on 7547 genomic profiles.</title>
        <authorList>
            <person name="Matsumoto Y."/>
            <person name="Kinjo T."/>
            <person name="Motooka D."/>
            <person name="Nabeya D."/>
            <person name="Jung N."/>
            <person name="Uechi K."/>
            <person name="Horii T."/>
            <person name="Iida T."/>
            <person name="Fujita J."/>
            <person name="Nakamura S."/>
        </authorList>
    </citation>
    <scope>NUCLEOTIDE SEQUENCE [LARGE SCALE GENOMIC DNA]</scope>
    <source>
        <strain evidence="4 5">JCM 30725</strain>
    </source>
</reference>
<keyword evidence="1" id="KW-0812">Transmembrane</keyword>
<dbReference type="PANTHER" id="PTHR23028">
    <property type="entry name" value="ACETYLTRANSFERASE"/>
    <property type="match status" value="1"/>
</dbReference>
<organism evidence="4 5">
    <name type="scientific">Mycobacterium bourgelatii</name>
    <dbReference type="NCBI Taxonomy" id="1273442"/>
    <lineage>
        <taxon>Bacteria</taxon>
        <taxon>Bacillati</taxon>
        <taxon>Actinomycetota</taxon>
        <taxon>Actinomycetes</taxon>
        <taxon>Mycobacteriales</taxon>
        <taxon>Mycobacteriaceae</taxon>
        <taxon>Mycobacterium</taxon>
    </lineage>
</organism>
<dbReference type="Pfam" id="PF19040">
    <property type="entry name" value="SGNH"/>
    <property type="match status" value="1"/>
</dbReference>
<keyword evidence="5" id="KW-1185">Reference proteome</keyword>
<name>A0A7I9YNT3_MYCBU</name>
<dbReference type="GO" id="GO:0009103">
    <property type="term" value="P:lipopolysaccharide biosynthetic process"/>
    <property type="evidence" value="ECO:0007669"/>
    <property type="project" value="TreeGrafter"/>
</dbReference>
<feature type="transmembrane region" description="Helical" evidence="1">
    <location>
        <begin position="403"/>
        <end position="423"/>
    </location>
</feature>
<feature type="transmembrane region" description="Helical" evidence="1">
    <location>
        <begin position="308"/>
        <end position="330"/>
    </location>
</feature>
<dbReference type="RefSeq" id="WP_163711728.1">
    <property type="nucleotide sequence ID" value="NZ_BLKZ01000001.1"/>
</dbReference>